<organism evidence="2 3">
    <name type="scientific">Exophiala dermatitidis</name>
    <name type="common">Black yeast-like fungus</name>
    <name type="synonym">Wangiella dermatitidis</name>
    <dbReference type="NCBI Taxonomy" id="5970"/>
    <lineage>
        <taxon>Eukaryota</taxon>
        <taxon>Fungi</taxon>
        <taxon>Dikarya</taxon>
        <taxon>Ascomycota</taxon>
        <taxon>Pezizomycotina</taxon>
        <taxon>Eurotiomycetes</taxon>
        <taxon>Chaetothyriomycetidae</taxon>
        <taxon>Chaetothyriales</taxon>
        <taxon>Herpotrichiellaceae</taxon>
        <taxon>Exophiala</taxon>
    </lineage>
</organism>
<evidence type="ECO:0000313" key="2">
    <source>
        <dbReference type="EMBL" id="KAJ8995632.1"/>
    </source>
</evidence>
<proteinExistence type="predicted"/>
<evidence type="ECO:0000313" key="3">
    <source>
        <dbReference type="Proteomes" id="UP001161757"/>
    </source>
</evidence>
<dbReference type="Proteomes" id="UP001161757">
    <property type="component" value="Unassembled WGS sequence"/>
</dbReference>
<name>A0AAN6F1P8_EXODE</name>
<accession>A0AAN6F1P8</accession>
<feature type="compositionally biased region" description="Polar residues" evidence="1">
    <location>
        <begin position="1"/>
        <end position="15"/>
    </location>
</feature>
<feature type="region of interest" description="Disordered" evidence="1">
    <location>
        <begin position="1"/>
        <end position="21"/>
    </location>
</feature>
<dbReference type="EMBL" id="JAJGCB010000001">
    <property type="protein sequence ID" value="KAJ8995632.1"/>
    <property type="molecule type" value="Genomic_DNA"/>
</dbReference>
<dbReference type="AlphaFoldDB" id="A0AAN6F1P8"/>
<protein>
    <submittedName>
        <fullName evidence="2">Uncharacterized protein</fullName>
    </submittedName>
</protein>
<reference evidence="2" key="1">
    <citation type="submission" date="2023-01" db="EMBL/GenBank/DDBJ databases">
        <title>Exophiala dermititidis isolated from Cystic Fibrosis Patient.</title>
        <authorList>
            <person name="Kurbessoian T."/>
            <person name="Crocker A."/>
            <person name="Murante D."/>
            <person name="Hogan D.A."/>
            <person name="Stajich J.E."/>
        </authorList>
    </citation>
    <scope>NUCLEOTIDE SEQUENCE</scope>
    <source>
        <strain evidence="2">Ex8</strain>
    </source>
</reference>
<comment type="caution">
    <text evidence="2">The sequence shown here is derived from an EMBL/GenBank/DDBJ whole genome shotgun (WGS) entry which is preliminary data.</text>
</comment>
<evidence type="ECO:0000256" key="1">
    <source>
        <dbReference type="SAM" id="MobiDB-lite"/>
    </source>
</evidence>
<gene>
    <name evidence="2" type="ORF">HRR80_000395</name>
</gene>
<sequence>MVTPGRTSQHQTPTFGSAPKPKADEIVFQGLIKVFDQTSLRRPLLSLEAGSGHFPCRGDQEKRIPADKPSSKLRLQVSLARLRYTLVGPVHTKWTTEDENSKKADGSLCPLSRVRSDWSQVNQRETVDLNLKRMTAMPINAMVTVREILPLVFDAVSGGDGG</sequence>